<dbReference type="GO" id="GO:0008360">
    <property type="term" value="P:regulation of cell shape"/>
    <property type="evidence" value="ECO:0007669"/>
    <property type="project" value="UniProtKB-KW"/>
</dbReference>
<comment type="catalytic activity">
    <reaction evidence="15">
        <text>[GlcNAc-(1-&gt;4)-Mur2Ac(oyl-L-Ala-gamma-D-Glu-L-Lys-D-Ala-D-Ala)](n)-di-trans,octa-cis-undecaprenyl diphosphate + beta-D-GlcNAc-(1-&gt;4)-Mur2Ac(oyl-L-Ala-gamma-D-Glu-L-Lys-D-Ala-D-Ala)-di-trans,octa-cis-undecaprenyl diphosphate = [GlcNAc-(1-&gt;4)-Mur2Ac(oyl-L-Ala-gamma-D-Glu-L-Lys-D-Ala-D-Ala)](n+1)-di-trans,octa-cis-undecaprenyl diphosphate + di-trans,octa-cis-undecaprenyl diphosphate + H(+)</text>
        <dbReference type="Rhea" id="RHEA:23708"/>
        <dbReference type="Rhea" id="RHEA-COMP:9602"/>
        <dbReference type="Rhea" id="RHEA-COMP:9603"/>
        <dbReference type="ChEBI" id="CHEBI:15378"/>
        <dbReference type="ChEBI" id="CHEBI:58405"/>
        <dbReference type="ChEBI" id="CHEBI:60033"/>
        <dbReference type="ChEBI" id="CHEBI:78435"/>
        <dbReference type="EC" id="2.4.99.28"/>
    </reaction>
</comment>
<evidence type="ECO:0000256" key="14">
    <source>
        <dbReference type="ARBA" id="ARBA00044770"/>
    </source>
</evidence>
<evidence type="ECO:0000256" key="8">
    <source>
        <dbReference type="ARBA" id="ARBA00023136"/>
    </source>
</evidence>
<dbReference type="GO" id="GO:0008955">
    <property type="term" value="F:peptidoglycan glycosyltransferase activity"/>
    <property type="evidence" value="ECO:0007669"/>
    <property type="project" value="UniProtKB-EC"/>
</dbReference>
<dbReference type="PANTHER" id="PTHR30474:SF2">
    <property type="entry name" value="PEPTIDOGLYCAN GLYCOSYLTRANSFERASE FTSW-RELATED"/>
    <property type="match status" value="1"/>
</dbReference>
<feature type="transmembrane region" description="Helical" evidence="17">
    <location>
        <begin position="325"/>
        <end position="352"/>
    </location>
</feature>
<feature type="transmembrane region" description="Helical" evidence="17">
    <location>
        <begin position="75"/>
        <end position="93"/>
    </location>
</feature>
<evidence type="ECO:0000313" key="18">
    <source>
        <dbReference type="EMBL" id="KRM72548.1"/>
    </source>
</evidence>
<comment type="subcellular location">
    <subcellularLocation>
        <location evidence="1">Membrane</location>
        <topology evidence="1">Multi-pass membrane protein</topology>
    </subcellularLocation>
</comment>
<keyword evidence="7 17" id="KW-1133">Transmembrane helix</keyword>
<feature type="transmembrane region" description="Helical" evidence="17">
    <location>
        <begin position="292"/>
        <end position="313"/>
    </location>
</feature>
<name>A0A0R2B3L9_9LACO</name>
<evidence type="ECO:0000256" key="7">
    <source>
        <dbReference type="ARBA" id="ARBA00022989"/>
    </source>
</evidence>
<dbReference type="GO" id="GO:0051301">
    <property type="term" value="P:cell division"/>
    <property type="evidence" value="ECO:0007669"/>
    <property type="project" value="UniProtKB-KW"/>
</dbReference>
<keyword evidence="6" id="KW-0573">Peptidoglycan synthesis</keyword>
<feature type="transmembrane region" description="Helical" evidence="17">
    <location>
        <begin position="150"/>
        <end position="169"/>
    </location>
</feature>
<evidence type="ECO:0000256" key="15">
    <source>
        <dbReference type="ARBA" id="ARBA00049902"/>
    </source>
</evidence>
<feature type="transmembrane region" description="Helical" evidence="17">
    <location>
        <begin position="201"/>
        <end position="220"/>
    </location>
</feature>
<evidence type="ECO:0000256" key="4">
    <source>
        <dbReference type="ARBA" id="ARBA00022692"/>
    </source>
</evidence>
<organism evidence="18 19">
    <name type="scientific">Lacticaseibacillus brantae DSM 23927</name>
    <dbReference type="NCBI Taxonomy" id="1423727"/>
    <lineage>
        <taxon>Bacteria</taxon>
        <taxon>Bacillati</taxon>
        <taxon>Bacillota</taxon>
        <taxon>Bacilli</taxon>
        <taxon>Lactobacillales</taxon>
        <taxon>Lactobacillaceae</taxon>
        <taxon>Lacticaseibacillus</taxon>
    </lineage>
</organism>
<evidence type="ECO:0000256" key="5">
    <source>
        <dbReference type="ARBA" id="ARBA00022960"/>
    </source>
</evidence>
<dbReference type="EC" id="2.4.99.28" evidence="14"/>
<evidence type="ECO:0000256" key="16">
    <source>
        <dbReference type="ARBA" id="ARBA00049966"/>
    </source>
</evidence>
<evidence type="ECO:0000256" key="1">
    <source>
        <dbReference type="ARBA" id="ARBA00004141"/>
    </source>
</evidence>
<evidence type="ECO:0000256" key="6">
    <source>
        <dbReference type="ARBA" id="ARBA00022984"/>
    </source>
</evidence>
<reference evidence="18 19" key="1">
    <citation type="journal article" date="2015" name="Genome Announc.">
        <title>Expanding the biotechnology potential of lactobacilli through comparative genomics of 213 strains and associated genera.</title>
        <authorList>
            <person name="Sun Z."/>
            <person name="Harris H.M."/>
            <person name="McCann A."/>
            <person name="Guo C."/>
            <person name="Argimon S."/>
            <person name="Zhang W."/>
            <person name="Yang X."/>
            <person name="Jeffery I.B."/>
            <person name="Cooney J.C."/>
            <person name="Kagawa T.F."/>
            <person name="Liu W."/>
            <person name="Song Y."/>
            <person name="Salvetti E."/>
            <person name="Wrobel A."/>
            <person name="Rasinkangas P."/>
            <person name="Parkhill J."/>
            <person name="Rea M.C."/>
            <person name="O'Sullivan O."/>
            <person name="Ritari J."/>
            <person name="Douillard F.P."/>
            <person name="Paul Ross R."/>
            <person name="Yang R."/>
            <person name="Briner A.E."/>
            <person name="Felis G.E."/>
            <person name="de Vos W.M."/>
            <person name="Barrangou R."/>
            <person name="Klaenhammer T.R."/>
            <person name="Caufield P.W."/>
            <person name="Cui Y."/>
            <person name="Zhang H."/>
            <person name="O'Toole P.W."/>
        </authorList>
    </citation>
    <scope>NUCLEOTIDE SEQUENCE [LARGE SCALE GENOMIC DNA]</scope>
    <source>
        <strain evidence="18 19">DSM 23927</strain>
    </source>
</reference>
<feature type="transmembrane region" description="Helical" evidence="17">
    <location>
        <begin position="50"/>
        <end position="68"/>
    </location>
</feature>
<evidence type="ECO:0000256" key="9">
    <source>
        <dbReference type="ARBA" id="ARBA00032370"/>
    </source>
</evidence>
<keyword evidence="8 17" id="KW-0472">Membrane</keyword>
<protein>
    <recommendedName>
        <fullName evidence="12">Probable peptidoglycan glycosyltransferase FtsW</fullName>
        <ecNumber evidence="14">2.4.99.28</ecNumber>
    </recommendedName>
    <alternativeName>
        <fullName evidence="13">Cell division protein FtsW</fullName>
    </alternativeName>
    <alternativeName>
        <fullName evidence="10">Cell wall polymerase</fullName>
    </alternativeName>
    <alternativeName>
        <fullName evidence="9">Peptidoglycan polymerase</fullName>
    </alternativeName>
</protein>
<comment type="caution">
    <text evidence="18">The sequence shown here is derived from an EMBL/GenBank/DDBJ whole genome shotgun (WGS) entry which is preliminary data.</text>
</comment>
<keyword evidence="19" id="KW-1185">Reference proteome</keyword>
<evidence type="ECO:0000256" key="3">
    <source>
        <dbReference type="ARBA" id="ARBA00022679"/>
    </source>
</evidence>
<evidence type="ECO:0000256" key="11">
    <source>
        <dbReference type="ARBA" id="ARBA00038053"/>
    </source>
</evidence>
<evidence type="ECO:0000256" key="12">
    <source>
        <dbReference type="ARBA" id="ARBA00041185"/>
    </source>
</evidence>
<dbReference type="GO" id="GO:0015648">
    <property type="term" value="F:lipid-linked peptidoglycan transporter activity"/>
    <property type="evidence" value="ECO:0007669"/>
    <property type="project" value="TreeGrafter"/>
</dbReference>
<keyword evidence="18" id="KW-0132">Cell division</keyword>
<evidence type="ECO:0000256" key="13">
    <source>
        <dbReference type="ARBA" id="ARBA00041418"/>
    </source>
</evidence>
<dbReference type="GO" id="GO:0005886">
    <property type="term" value="C:plasma membrane"/>
    <property type="evidence" value="ECO:0007669"/>
    <property type="project" value="TreeGrafter"/>
</dbReference>
<dbReference type="Pfam" id="PF01098">
    <property type="entry name" value="FTSW_RODA_SPOVE"/>
    <property type="match status" value="1"/>
</dbReference>
<gene>
    <name evidence="18" type="ORF">FC34_GL000255</name>
</gene>
<dbReference type="OrthoDB" id="9812661at2"/>
<dbReference type="AlphaFoldDB" id="A0A0R2B3L9"/>
<keyword evidence="4 17" id="KW-0812">Transmembrane</keyword>
<sequence length="392" mass="43094">MKKRHYLDFYILVPTLILMAIGLVMVYSASSYWIVNMYHWSETAVLVKQGIFAVLGAILVVVFFHLRIRVLRNKWFLLVSVLVTIGLLALLMVKGHLDPSSAVNGASSWIPIGPFNLQPSEFAKLVIILFLANLLTNRQDQLATWTRSDLAHQWVSLLFVLAIIGLVFLQPDTGGAAILLLITLVMIASSGISVRIGLEMTLGTGAIVGAGYYFLTHTTIKGFEKYYQYRRILAVAHPFAWQAKEGNQIVNSLYAINHGGFFGVGLGMSSQKLGYIPEPYTDMILAIIAEELGFIGAALVVGLLFFLIMRFYLIGIRSRDAYHSLLAYGIATMLLVQTFFNVGAVLGLIPITGVTLPLISYGGSSLFVVAIAIGIMLNISASERKQKESQLN</sequence>
<dbReference type="InterPro" id="IPR001182">
    <property type="entry name" value="FtsW/RodA"/>
</dbReference>
<evidence type="ECO:0000313" key="19">
    <source>
        <dbReference type="Proteomes" id="UP000051672"/>
    </source>
</evidence>
<evidence type="ECO:0000256" key="2">
    <source>
        <dbReference type="ARBA" id="ARBA00022676"/>
    </source>
</evidence>
<dbReference type="PROSITE" id="PS00428">
    <property type="entry name" value="FTSW_RODA_SPOVE"/>
    <property type="match status" value="1"/>
</dbReference>
<dbReference type="PATRIC" id="fig|1423727.3.peg.258"/>
<dbReference type="STRING" id="1423727.FC34_GL000255"/>
<proteinExistence type="inferred from homology"/>
<comment type="function">
    <text evidence="16">Peptidoglycan polymerase that is essential for cell division.</text>
</comment>
<evidence type="ECO:0000256" key="10">
    <source>
        <dbReference type="ARBA" id="ARBA00033270"/>
    </source>
</evidence>
<feature type="transmembrane region" description="Helical" evidence="17">
    <location>
        <begin position="7"/>
        <end position="30"/>
    </location>
</feature>
<dbReference type="EMBL" id="AYZQ01000001">
    <property type="protein sequence ID" value="KRM72548.1"/>
    <property type="molecule type" value="Genomic_DNA"/>
</dbReference>
<dbReference type="PANTHER" id="PTHR30474">
    <property type="entry name" value="CELL CYCLE PROTEIN"/>
    <property type="match status" value="1"/>
</dbReference>
<keyword evidence="5" id="KW-0133">Cell shape</keyword>
<dbReference type="InterPro" id="IPR018365">
    <property type="entry name" value="Cell_cycle_FtsW-rel_CS"/>
</dbReference>
<dbReference type="GO" id="GO:0009252">
    <property type="term" value="P:peptidoglycan biosynthetic process"/>
    <property type="evidence" value="ECO:0007669"/>
    <property type="project" value="UniProtKB-KW"/>
</dbReference>
<evidence type="ECO:0000256" key="17">
    <source>
        <dbReference type="SAM" id="Phobius"/>
    </source>
</evidence>
<keyword evidence="2" id="KW-0328">Glycosyltransferase</keyword>
<accession>A0A0R2B3L9</accession>
<dbReference type="RefSeq" id="WP_057893574.1">
    <property type="nucleotide sequence ID" value="NZ_AYZQ01000001.1"/>
</dbReference>
<keyword evidence="18" id="KW-0131">Cell cycle</keyword>
<comment type="similarity">
    <text evidence="11">Belongs to the SEDS family. FtsW subfamily.</text>
</comment>
<feature type="transmembrane region" description="Helical" evidence="17">
    <location>
        <begin position="358"/>
        <end position="379"/>
    </location>
</feature>
<dbReference type="GO" id="GO:0032153">
    <property type="term" value="C:cell division site"/>
    <property type="evidence" value="ECO:0007669"/>
    <property type="project" value="TreeGrafter"/>
</dbReference>
<feature type="transmembrane region" description="Helical" evidence="17">
    <location>
        <begin position="175"/>
        <end position="194"/>
    </location>
</feature>
<dbReference type="Proteomes" id="UP000051672">
    <property type="component" value="Unassembled WGS sequence"/>
</dbReference>
<keyword evidence="3" id="KW-0808">Transferase</keyword>